<dbReference type="CDD" id="cd07197">
    <property type="entry name" value="nitrilase"/>
    <property type="match status" value="1"/>
</dbReference>
<dbReference type="Proteomes" id="UP000639396">
    <property type="component" value="Unassembled WGS sequence"/>
</dbReference>
<evidence type="ECO:0000256" key="1">
    <source>
        <dbReference type="ARBA" id="ARBA00022801"/>
    </source>
</evidence>
<name>A0A927H183_9BACL</name>
<protein>
    <submittedName>
        <fullName evidence="3">Carbon-nitrogen hydrolase family protein</fullName>
    </submittedName>
</protein>
<reference evidence="3" key="1">
    <citation type="submission" date="2020-09" db="EMBL/GenBank/DDBJ databases">
        <title>A novel bacterium of genus Paenibacillus, isolated from South China Sea.</title>
        <authorList>
            <person name="Huang H."/>
            <person name="Mo K."/>
            <person name="Hu Y."/>
        </authorList>
    </citation>
    <scope>NUCLEOTIDE SEQUENCE</scope>
    <source>
        <strain evidence="3">IB182363</strain>
    </source>
</reference>
<evidence type="ECO:0000259" key="2">
    <source>
        <dbReference type="PROSITE" id="PS50263"/>
    </source>
</evidence>
<dbReference type="GO" id="GO:0016811">
    <property type="term" value="F:hydrolase activity, acting on carbon-nitrogen (but not peptide) bonds, in linear amides"/>
    <property type="evidence" value="ECO:0007669"/>
    <property type="project" value="TreeGrafter"/>
</dbReference>
<proteinExistence type="predicted"/>
<dbReference type="InterPro" id="IPR050345">
    <property type="entry name" value="Aliph_Amidase/BUP"/>
</dbReference>
<dbReference type="PROSITE" id="PS50263">
    <property type="entry name" value="CN_HYDROLASE"/>
    <property type="match status" value="1"/>
</dbReference>
<dbReference type="EMBL" id="JACXJA010000017">
    <property type="protein sequence ID" value="MBD2863224.1"/>
    <property type="molecule type" value="Genomic_DNA"/>
</dbReference>
<dbReference type="Gene3D" id="3.60.110.10">
    <property type="entry name" value="Carbon-nitrogen hydrolase"/>
    <property type="match status" value="1"/>
</dbReference>
<comment type="caution">
    <text evidence="3">The sequence shown here is derived from an EMBL/GenBank/DDBJ whole genome shotgun (WGS) entry which is preliminary data.</text>
</comment>
<keyword evidence="4" id="KW-1185">Reference proteome</keyword>
<dbReference type="InterPro" id="IPR003010">
    <property type="entry name" value="C-N_Hydrolase"/>
</dbReference>
<sequence>MVRSDPYPTTVEQNLAKKLALLDQMKDDRPDLICMTECMLDANCYPSYEERAGNALAMDSVPIRALADKARELRSYLTFSFFENENGTLYNTAVLFGRDGEMVGKYRKTHLTTGEYDMGIVPGRELPVFQLDFGKVGLLICWDAWFTETARILAMQGADIICVPLNGDGVPHHAEHVWPARAFDNGVYMVYSAAYKGSPSSIIAPNGQFLASVAGESVHQTVEIDLEKRNTLCPHLSVGLAIGEGKVLYFAERRPDLYSRYYTPGKRD</sequence>
<keyword evidence="1 3" id="KW-0378">Hydrolase</keyword>
<dbReference type="SUPFAM" id="SSF56317">
    <property type="entry name" value="Carbon-nitrogen hydrolase"/>
    <property type="match status" value="1"/>
</dbReference>
<evidence type="ECO:0000313" key="3">
    <source>
        <dbReference type="EMBL" id="MBD2863224.1"/>
    </source>
</evidence>
<feature type="domain" description="CN hydrolase" evidence="2">
    <location>
        <begin position="1"/>
        <end position="226"/>
    </location>
</feature>
<dbReference type="Pfam" id="PF00795">
    <property type="entry name" value="CN_hydrolase"/>
    <property type="match status" value="1"/>
</dbReference>
<accession>A0A927H183</accession>
<evidence type="ECO:0000313" key="4">
    <source>
        <dbReference type="Proteomes" id="UP000639396"/>
    </source>
</evidence>
<dbReference type="InterPro" id="IPR036526">
    <property type="entry name" value="C-N_Hydrolase_sf"/>
</dbReference>
<dbReference type="AlphaFoldDB" id="A0A927H183"/>
<dbReference type="PANTHER" id="PTHR43674">
    <property type="entry name" value="NITRILASE C965.09-RELATED"/>
    <property type="match status" value="1"/>
</dbReference>
<dbReference type="PANTHER" id="PTHR43674:SF2">
    <property type="entry name" value="BETA-UREIDOPROPIONASE"/>
    <property type="match status" value="1"/>
</dbReference>
<gene>
    <name evidence="3" type="ORF">IDH45_14620</name>
</gene>
<organism evidence="3 4">
    <name type="scientific">Paenibacillus oceani</name>
    <dbReference type="NCBI Taxonomy" id="2772510"/>
    <lineage>
        <taxon>Bacteria</taxon>
        <taxon>Bacillati</taxon>
        <taxon>Bacillota</taxon>
        <taxon>Bacilli</taxon>
        <taxon>Bacillales</taxon>
        <taxon>Paenibacillaceae</taxon>
        <taxon>Paenibacillus</taxon>
    </lineage>
</organism>